<dbReference type="Gene3D" id="2.30.110.10">
    <property type="entry name" value="Electron Transport, Fmn-binding Protein, Chain A"/>
    <property type="match status" value="1"/>
</dbReference>
<protein>
    <submittedName>
        <fullName evidence="3">PPOX class F420-dependent oxidoreductase</fullName>
    </submittedName>
</protein>
<evidence type="ECO:0000256" key="1">
    <source>
        <dbReference type="ARBA" id="ARBA00023002"/>
    </source>
</evidence>
<accession>A0ABS9TG26</accession>
<comment type="caution">
    <text evidence="3">The sequence shown here is derived from an EMBL/GenBank/DDBJ whole genome shotgun (WGS) entry which is preliminary data.</text>
</comment>
<feature type="domain" description="Pyridoxamine 5'-phosphate oxidase N-terminal" evidence="2">
    <location>
        <begin position="10"/>
        <end position="119"/>
    </location>
</feature>
<dbReference type="InterPro" id="IPR019920">
    <property type="entry name" value="F420-binding_dom_put"/>
</dbReference>
<name>A0ABS9TG26_9PSEU</name>
<proteinExistence type="predicted"/>
<reference evidence="3 4" key="1">
    <citation type="submission" date="2022-03" db="EMBL/GenBank/DDBJ databases">
        <title>Pseudonocardia alaer sp. nov., a novel actinomycete isolated from reed forest soil.</title>
        <authorList>
            <person name="Wang L."/>
        </authorList>
    </citation>
    <scope>NUCLEOTIDE SEQUENCE [LARGE SCALE GENOMIC DNA]</scope>
    <source>
        <strain evidence="3 4">Y-16303</strain>
    </source>
</reference>
<keyword evidence="1" id="KW-0560">Oxidoreductase</keyword>
<evidence type="ECO:0000313" key="4">
    <source>
        <dbReference type="Proteomes" id="UP001299970"/>
    </source>
</evidence>
<gene>
    <name evidence="3" type="ORF">MMF94_17505</name>
</gene>
<dbReference type="InterPro" id="IPR011576">
    <property type="entry name" value="Pyridox_Oxase_N"/>
</dbReference>
<dbReference type="PANTHER" id="PTHR35176">
    <property type="entry name" value="HEME OXYGENASE HI_0854-RELATED"/>
    <property type="match status" value="1"/>
</dbReference>
<dbReference type="NCBIfam" id="TIGR03618">
    <property type="entry name" value="Rv1155_F420"/>
    <property type="match status" value="1"/>
</dbReference>
<dbReference type="SUPFAM" id="SSF50475">
    <property type="entry name" value="FMN-binding split barrel"/>
    <property type="match status" value="1"/>
</dbReference>
<dbReference type="PANTHER" id="PTHR35176:SF6">
    <property type="entry name" value="HEME OXYGENASE HI_0854-RELATED"/>
    <property type="match status" value="1"/>
</dbReference>
<evidence type="ECO:0000313" key="3">
    <source>
        <dbReference type="EMBL" id="MCH6167486.1"/>
    </source>
</evidence>
<dbReference type="RefSeq" id="WP_241037898.1">
    <property type="nucleotide sequence ID" value="NZ_BAAAJF010000005.1"/>
</dbReference>
<organism evidence="3 4">
    <name type="scientific">Pseudonocardia alaniniphila</name>
    <dbReference type="NCBI Taxonomy" id="75291"/>
    <lineage>
        <taxon>Bacteria</taxon>
        <taxon>Bacillati</taxon>
        <taxon>Actinomycetota</taxon>
        <taxon>Actinomycetes</taxon>
        <taxon>Pseudonocardiales</taxon>
        <taxon>Pseudonocardiaceae</taxon>
        <taxon>Pseudonocardia</taxon>
    </lineage>
</organism>
<dbReference type="EMBL" id="JAKXMK010000014">
    <property type="protein sequence ID" value="MCH6167486.1"/>
    <property type="molecule type" value="Genomic_DNA"/>
</dbReference>
<dbReference type="InterPro" id="IPR052019">
    <property type="entry name" value="F420H2_bilvrd_red/Heme_oxyg"/>
</dbReference>
<dbReference type="Proteomes" id="UP001299970">
    <property type="component" value="Unassembled WGS sequence"/>
</dbReference>
<evidence type="ECO:0000259" key="2">
    <source>
        <dbReference type="Pfam" id="PF01243"/>
    </source>
</evidence>
<keyword evidence="4" id="KW-1185">Reference proteome</keyword>
<sequence length="131" mass="14882">MTGPVVPDTHIDLLTRPLIAHLGTVRPDGSPQVNPMWFAWDGTHLRFTHTSERQKYRNVQADPRVSVAIDDPDRPPRFVELRGRVERIEPDPEAAFYAELAERYSSRFDGPPSDAAVRVVLFVRPDTAYCN</sequence>
<dbReference type="Pfam" id="PF01243">
    <property type="entry name" value="PNPOx_N"/>
    <property type="match status" value="1"/>
</dbReference>
<dbReference type="InterPro" id="IPR012349">
    <property type="entry name" value="Split_barrel_FMN-bd"/>
</dbReference>